<dbReference type="EMBL" id="KN837154">
    <property type="protein sequence ID" value="KIJ39156.1"/>
    <property type="molecule type" value="Genomic_DNA"/>
</dbReference>
<accession>A0A0C9VN40</accession>
<name>A0A0C9VN40_SPHS4</name>
<dbReference type="HOGENOM" id="CLU_3093250_0_0_1"/>
<evidence type="ECO:0000313" key="1">
    <source>
        <dbReference type="EMBL" id="KIJ39156.1"/>
    </source>
</evidence>
<protein>
    <submittedName>
        <fullName evidence="1">Uncharacterized protein</fullName>
    </submittedName>
</protein>
<evidence type="ECO:0000313" key="3">
    <source>
        <dbReference type="Proteomes" id="UP000054279"/>
    </source>
</evidence>
<evidence type="ECO:0000313" key="2">
    <source>
        <dbReference type="EMBL" id="KIJ42945.1"/>
    </source>
</evidence>
<dbReference type="AlphaFoldDB" id="A0A0C9VN40"/>
<organism evidence="1 3">
    <name type="scientific">Sphaerobolus stellatus (strain SS14)</name>
    <dbReference type="NCBI Taxonomy" id="990650"/>
    <lineage>
        <taxon>Eukaryota</taxon>
        <taxon>Fungi</taxon>
        <taxon>Dikarya</taxon>
        <taxon>Basidiomycota</taxon>
        <taxon>Agaricomycotina</taxon>
        <taxon>Agaricomycetes</taxon>
        <taxon>Phallomycetidae</taxon>
        <taxon>Geastrales</taxon>
        <taxon>Sphaerobolaceae</taxon>
        <taxon>Sphaerobolus</taxon>
    </lineage>
</organism>
<keyword evidence="3" id="KW-1185">Reference proteome</keyword>
<proteinExistence type="predicted"/>
<sequence>MSPREEAFKVHPQCPHCSMTHAQARIPFPRPISAHNMRLHRASSRPALKLPF</sequence>
<gene>
    <name evidence="2" type="ORF">M422DRAFT_31065</name>
    <name evidence="1" type="ORF">M422DRAFT_32808</name>
</gene>
<dbReference type="EMBL" id="KN837126">
    <property type="protein sequence ID" value="KIJ42945.1"/>
    <property type="molecule type" value="Genomic_DNA"/>
</dbReference>
<dbReference type="Proteomes" id="UP000054279">
    <property type="component" value="Unassembled WGS sequence"/>
</dbReference>
<feature type="non-terminal residue" evidence="1">
    <location>
        <position position="52"/>
    </location>
</feature>
<reference evidence="1 3" key="1">
    <citation type="submission" date="2014-06" db="EMBL/GenBank/DDBJ databases">
        <title>Evolutionary Origins and Diversification of the Mycorrhizal Mutualists.</title>
        <authorList>
            <consortium name="DOE Joint Genome Institute"/>
            <consortium name="Mycorrhizal Genomics Consortium"/>
            <person name="Kohler A."/>
            <person name="Kuo A."/>
            <person name="Nagy L.G."/>
            <person name="Floudas D."/>
            <person name="Copeland A."/>
            <person name="Barry K.W."/>
            <person name="Cichocki N."/>
            <person name="Veneault-Fourrey C."/>
            <person name="LaButti K."/>
            <person name="Lindquist E.A."/>
            <person name="Lipzen A."/>
            <person name="Lundell T."/>
            <person name="Morin E."/>
            <person name="Murat C."/>
            <person name="Riley R."/>
            <person name="Ohm R."/>
            <person name="Sun H."/>
            <person name="Tunlid A."/>
            <person name="Henrissat B."/>
            <person name="Grigoriev I.V."/>
            <person name="Hibbett D.S."/>
            <person name="Martin F."/>
        </authorList>
    </citation>
    <scope>NUCLEOTIDE SEQUENCE [LARGE SCALE GENOMIC DNA]</scope>
    <source>
        <strain evidence="1 3">SS14</strain>
    </source>
</reference>